<dbReference type="SUPFAM" id="SSF101478">
    <property type="entry name" value="ADP-ribosylglycohydrolase"/>
    <property type="match status" value="1"/>
</dbReference>
<dbReference type="KEGG" id="phy:AJ81_07835"/>
<dbReference type="RefSeq" id="WP_031504132.1">
    <property type="nucleotide sequence ID" value="NC_022795.1"/>
</dbReference>
<feature type="binding site" evidence="1">
    <location>
        <position position="398"/>
    </location>
    <ligand>
        <name>Mg(2+)</name>
        <dbReference type="ChEBI" id="CHEBI:18420"/>
        <label>1</label>
    </ligand>
</feature>
<dbReference type="STRING" id="1123384.AJ81_07835"/>
<dbReference type="InterPro" id="IPR036705">
    <property type="entry name" value="Ribosyl_crysJ1_sf"/>
</dbReference>
<gene>
    <name evidence="2" type="ORF">AJ81_07835</name>
</gene>
<dbReference type="OrthoDB" id="9761704at2"/>
<reference evidence="2 3" key="1">
    <citation type="submission" date="2014-01" db="EMBL/GenBank/DDBJ databases">
        <title>Genome sequencing of Thermotog hypogea.</title>
        <authorList>
            <person name="Zhang X."/>
            <person name="Alvare G."/>
            <person name="Fristensky B."/>
            <person name="Chen L."/>
            <person name="Suen T."/>
            <person name="Chen Q."/>
            <person name="Ma K."/>
        </authorList>
    </citation>
    <scope>NUCLEOTIDE SEQUENCE [LARGE SCALE GENOMIC DNA]</scope>
    <source>
        <strain evidence="2 3">DSM 11164</strain>
    </source>
</reference>
<dbReference type="EMBL" id="CP007141">
    <property type="protein sequence ID" value="AJC74099.1"/>
    <property type="molecule type" value="Genomic_DNA"/>
</dbReference>
<evidence type="ECO:0000313" key="2">
    <source>
        <dbReference type="EMBL" id="AJC74099.1"/>
    </source>
</evidence>
<keyword evidence="1" id="KW-0479">Metal-binding</keyword>
<dbReference type="PATRIC" id="fig|1123384.7.peg.1571"/>
<protein>
    <submittedName>
        <fullName evidence="2">Crystallin</fullName>
    </submittedName>
</protein>
<proteinExistence type="predicted"/>
<dbReference type="PaxDb" id="1123384-AJ81_07835"/>
<name>A0A0X1KS95_9THEM</name>
<dbReference type="GO" id="GO:0046872">
    <property type="term" value="F:metal ion binding"/>
    <property type="evidence" value="ECO:0007669"/>
    <property type="project" value="UniProtKB-KW"/>
</dbReference>
<organism evidence="2 3">
    <name type="scientific">Pseudothermotoga hypogea DSM 11164 = NBRC 106472</name>
    <dbReference type="NCBI Taxonomy" id="1123384"/>
    <lineage>
        <taxon>Bacteria</taxon>
        <taxon>Thermotogati</taxon>
        <taxon>Thermotogota</taxon>
        <taxon>Thermotogae</taxon>
        <taxon>Thermotogales</taxon>
        <taxon>Thermotogaceae</taxon>
        <taxon>Pseudothermotoga</taxon>
    </lineage>
</organism>
<dbReference type="Pfam" id="PF03747">
    <property type="entry name" value="ADP_ribosyl_GH"/>
    <property type="match status" value="1"/>
</dbReference>
<dbReference type="Gene3D" id="1.10.4080.10">
    <property type="entry name" value="ADP-ribosylation/Crystallin J1"/>
    <property type="match status" value="1"/>
</dbReference>
<keyword evidence="1" id="KW-0460">Magnesium</keyword>
<dbReference type="Proteomes" id="UP000077469">
    <property type="component" value="Chromosome"/>
</dbReference>
<evidence type="ECO:0000256" key="1">
    <source>
        <dbReference type="PIRSR" id="PIRSR605502-1"/>
    </source>
</evidence>
<comment type="cofactor">
    <cofactor evidence="1">
        <name>Mg(2+)</name>
        <dbReference type="ChEBI" id="CHEBI:18420"/>
    </cofactor>
    <text evidence="1">Binds 2 magnesium ions per subunit.</text>
</comment>
<dbReference type="InterPro" id="IPR005502">
    <property type="entry name" value="Ribosyl_crysJ1"/>
</dbReference>
<dbReference type="AlphaFoldDB" id="A0A0X1KS95"/>
<evidence type="ECO:0000313" key="3">
    <source>
        <dbReference type="Proteomes" id="UP000077469"/>
    </source>
</evidence>
<sequence>MKAWQYEHELRRSAKLDLNWRSEWKSVGEYEIFPRDLVSMFWSSRVPGSGAPECLIAGAIQSVENMGRDVSRAEKLFEEGLKLFEEGQIEHLKATTALIFDELSRAPILKDHAYHTFERPLSWKEISAQISRENFDVEASRLYSSVLGGWLGQISAASMGTKFEGFFGKELEFVSREDLTNYVEEEGGYNDDIVYEIVAIEALSRLRKPSSRQIGLFWLKHIPFGWSAEYIALENLKRGIFPPNSGRFRNPFQEWIGAQMRCMLYGLICPGKPYEAARLAHMDSVISHSGNGVYGGMHSAVLTSLAFVFKDPRKLLLKSLDYIPRRSEFADVLRKAIDRCKSCDSFRQVREWIEEEFKDYNWIHVYPNACCVVTALWFTEGNFDETMEIVLKMGFDVDCNAGEVGTVLGVMIGANSLPHRWVEPLKGNVKTYVKGFEKVSIERLAELTLKLSEKLSC</sequence>
<keyword evidence="3" id="KW-1185">Reference proteome</keyword>
<accession>A0A0X1KS95</accession>
<feature type="binding site" evidence="1">
    <location>
        <position position="396"/>
    </location>
    <ligand>
        <name>Mg(2+)</name>
        <dbReference type="ChEBI" id="CHEBI:18420"/>
        <label>1</label>
    </ligand>
</feature>